<keyword evidence="2 3" id="KW-0067">ATP-binding</keyword>
<accession>A0ABW3MNW5</accession>
<evidence type="ECO:0000259" key="4">
    <source>
        <dbReference type="PROSITE" id="PS50901"/>
    </source>
</evidence>
<keyword evidence="1 3" id="KW-0547">Nucleotide-binding</keyword>
<dbReference type="InterPro" id="IPR050206">
    <property type="entry name" value="FtsK/SpoIIIE/SftA"/>
</dbReference>
<comment type="caution">
    <text evidence="5">The sequence shown here is derived from an EMBL/GenBank/DDBJ whole genome shotgun (WGS) entry which is preliminary data.</text>
</comment>
<evidence type="ECO:0000256" key="2">
    <source>
        <dbReference type="ARBA" id="ARBA00022840"/>
    </source>
</evidence>
<organism evidence="5 6">
    <name type="scientific">Kibdelosporangium lantanae</name>
    <dbReference type="NCBI Taxonomy" id="1497396"/>
    <lineage>
        <taxon>Bacteria</taxon>
        <taxon>Bacillati</taxon>
        <taxon>Actinomycetota</taxon>
        <taxon>Actinomycetes</taxon>
        <taxon>Pseudonocardiales</taxon>
        <taxon>Pseudonocardiaceae</taxon>
        <taxon>Kibdelosporangium</taxon>
    </lineage>
</organism>
<dbReference type="Proteomes" id="UP001597045">
    <property type="component" value="Unassembled WGS sequence"/>
</dbReference>
<evidence type="ECO:0000256" key="1">
    <source>
        <dbReference type="ARBA" id="ARBA00022741"/>
    </source>
</evidence>
<dbReference type="InterPro" id="IPR002543">
    <property type="entry name" value="FtsK_dom"/>
</dbReference>
<evidence type="ECO:0000313" key="5">
    <source>
        <dbReference type="EMBL" id="MFD1051823.1"/>
    </source>
</evidence>
<protein>
    <submittedName>
        <fullName evidence="5">FtsK/SpoIIIE domain-containing protein</fullName>
    </submittedName>
</protein>
<feature type="binding site" evidence="3">
    <location>
        <begin position="22"/>
        <end position="29"/>
    </location>
    <ligand>
        <name>ATP</name>
        <dbReference type="ChEBI" id="CHEBI:30616"/>
    </ligand>
</feature>
<sequence>PVELDIKEAAMEGMGPHGLCIGATGSGKSEFLRTLVLGMLATHSSVNLNFVLVDFKGGATFLGLDSAPHVAATITNLQGDLTLVDRMKDALAGEMNRRQEALKNGGNFKNVWEYEKARENGADLDPLPALFIVVDEFSELLSAKPDFIDLFVAIGRLGRSLQMHMLLASQRLEEGKLRGLDSHLSYRIGLKTFSAAE</sequence>
<proteinExistence type="predicted"/>
<feature type="non-terminal residue" evidence="5">
    <location>
        <position position="197"/>
    </location>
</feature>
<reference evidence="6" key="1">
    <citation type="journal article" date="2019" name="Int. J. Syst. Evol. Microbiol.">
        <title>The Global Catalogue of Microorganisms (GCM) 10K type strain sequencing project: providing services to taxonomists for standard genome sequencing and annotation.</title>
        <authorList>
            <consortium name="The Broad Institute Genomics Platform"/>
            <consortium name="The Broad Institute Genome Sequencing Center for Infectious Disease"/>
            <person name="Wu L."/>
            <person name="Ma J."/>
        </authorList>
    </citation>
    <scope>NUCLEOTIDE SEQUENCE [LARGE SCALE GENOMIC DNA]</scope>
    <source>
        <strain evidence="6">JCM 31486</strain>
    </source>
</reference>
<dbReference type="Gene3D" id="3.40.50.300">
    <property type="entry name" value="P-loop containing nucleotide triphosphate hydrolases"/>
    <property type="match status" value="1"/>
</dbReference>
<feature type="domain" description="FtsK" evidence="4">
    <location>
        <begin position="1"/>
        <end position="197"/>
    </location>
</feature>
<dbReference type="SUPFAM" id="SSF52540">
    <property type="entry name" value="P-loop containing nucleoside triphosphate hydrolases"/>
    <property type="match status" value="1"/>
</dbReference>
<dbReference type="PROSITE" id="PS50901">
    <property type="entry name" value="FTSK"/>
    <property type="match status" value="1"/>
</dbReference>
<dbReference type="Pfam" id="PF01580">
    <property type="entry name" value="FtsK_SpoIIIE"/>
    <property type="match status" value="1"/>
</dbReference>
<dbReference type="EMBL" id="JBHTIS010003898">
    <property type="protein sequence ID" value="MFD1051823.1"/>
    <property type="molecule type" value="Genomic_DNA"/>
</dbReference>
<keyword evidence="6" id="KW-1185">Reference proteome</keyword>
<gene>
    <name evidence="5" type="ORF">ACFQ1S_42830</name>
</gene>
<name>A0ABW3MNW5_9PSEU</name>
<dbReference type="PANTHER" id="PTHR22683:SF1">
    <property type="entry name" value="TYPE VII SECRETION SYSTEM PROTEIN ESSC"/>
    <property type="match status" value="1"/>
</dbReference>
<dbReference type="InterPro" id="IPR027417">
    <property type="entry name" value="P-loop_NTPase"/>
</dbReference>
<evidence type="ECO:0000313" key="6">
    <source>
        <dbReference type="Proteomes" id="UP001597045"/>
    </source>
</evidence>
<feature type="non-terminal residue" evidence="5">
    <location>
        <position position="1"/>
    </location>
</feature>
<evidence type="ECO:0000256" key="3">
    <source>
        <dbReference type="PROSITE-ProRule" id="PRU00289"/>
    </source>
</evidence>
<dbReference type="PANTHER" id="PTHR22683">
    <property type="entry name" value="SPORULATION PROTEIN RELATED"/>
    <property type="match status" value="1"/>
</dbReference>